<keyword evidence="3" id="KW-1185">Reference proteome</keyword>
<sequence>DLPSAWRQGREMAVAILTSSQIDQINFSYAELFRDPGMDMLRPLGMGKYFGIADEEREDSSRVPKTLPTAPIPLPSQHLETGPGIDEDDGDELMLTFEEMLVAGSGSDMPSFDSLPSPTHLSAPTPLQGQGILPDDYLLYNGRWIHKQTICRLVINKDFESKSFNRLERVRGYTRVNKRI</sequence>
<feature type="region of interest" description="Disordered" evidence="1">
    <location>
        <begin position="57"/>
        <end position="79"/>
    </location>
</feature>
<dbReference type="InParanoid" id="A0A0D0ANQ8"/>
<reference evidence="3" key="2">
    <citation type="submission" date="2015-01" db="EMBL/GenBank/DDBJ databases">
        <title>Evolutionary Origins and Diversification of the Mycorrhizal Mutualists.</title>
        <authorList>
            <consortium name="DOE Joint Genome Institute"/>
            <consortium name="Mycorrhizal Genomics Consortium"/>
            <person name="Kohler A."/>
            <person name="Kuo A."/>
            <person name="Nagy L.G."/>
            <person name="Floudas D."/>
            <person name="Copeland A."/>
            <person name="Barry K.W."/>
            <person name="Cichocki N."/>
            <person name="Veneault-Fourrey C."/>
            <person name="LaButti K."/>
            <person name="Lindquist E.A."/>
            <person name="Lipzen A."/>
            <person name="Lundell T."/>
            <person name="Morin E."/>
            <person name="Murat C."/>
            <person name="Riley R."/>
            <person name="Ohm R."/>
            <person name="Sun H."/>
            <person name="Tunlid A."/>
            <person name="Henrissat B."/>
            <person name="Grigoriev I.V."/>
            <person name="Hibbett D.S."/>
            <person name="Martin F."/>
        </authorList>
    </citation>
    <scope>NUCLEOTIDE SEQUENCE [LARGE SCALE GENOMIC DNA]</scope>
    <source>
        <strain evidence="3">UH-Slu-Lm8-n1</strain>
    </source>
</reference>
<protein>
    <submittedName>
        <fullName evidence="2">Uncharacterized protein</fullName>
    </submittedName>
</protein>
<proteinExistence type="predicted"/>
<dbReference type="AlphaFoldDB" id="A0A0D0ANQ8"/>
<dbReference type="OrthoDB" id="2691851at2759"/>
<evidence type="ECO:0000256" key="1">
    <source>
        <dbReference type="SAM" id="MobiDB-lite"/>
    </source>
</evidence>
<gene>
    <name evidence="2" type="ORF">CY34DRAFT_36225</name>
</gene>
<feature type="non-terminal residue" evidence="2">
    <location>
        <position position="180"/>
    </location>
</feature>
<feature type="non-terminal residue" evidence="2">
    <location>
        <position position="1"/>
    </location>
</feature>
<dbReference type="HOGENOM" id="CLU_1437710_0_0_1"/>
<evidence type="ECO:0000313" key="2">
    <source>
        <dbReference type="EMBL" id="KIK33633.1"/>
    </source>
</evidence>
<dbReference type="EMBL" id="KN835900">
    <property type="protein sequence ID" value="KIK33633.1"/>
    <property type="molecule type" value="Genomic_DNA"/>
</dbReference>
<organism evidence="2 3">
    <name type="scientific">Suillus luteus UH-Slu-Lm8-n1</name>
    <dbReference type="NCBI Taxonomy" id="930992"/>
    <lineage>
        <taxon>Eukaryota</taxon>
        <taxon>Fungi</taxon>
        <taxon>Dikarya</taxon>
        <taxon>Basidiomycota</taxon>
        <taxon>Agaricomycotina</taxon>
        <taxon>Agaricomycetes</taxon>
        <taxon>Agaricomycetidae</taxon>
        <taxon>Boletales</taxon>
        <taxon>Suillineae</taxon>
        <taxon>Suillaceae</taxon>
        <taxon>Suillus</taxon>
    </lineage>
</organism>
<name>A0A0D0ANQ8_9AGAM</name>
<evidence type="ECO:0000313" key="3">
    <source>
        <dbReference type="Proteomes" id="UP000054485"/>
    </source>
</evidence>
<reference evidence="2 3" key="1">
    <citation type="submission" date="2014-04" db="EMBL/GenBank/DDBJ databases">
        <authorList>
            <consortium name="DOE Joint Genome Institute"/>
            <person name="Kuo A."/>
            <person name="Ruytinx J."/>
            <person name="Rineau F."/>
            <person name="Colpaert J."/>
            <person name="Kohler A."/>
            <person name="Nagy L.G."/>
            <person name="Floudas D."/>
            <person name="Copeland A."/>
            <person name="Barry K.W."/>
            <person name="Cichocki N."/>
            <person name="Veneault-Fourrey C."/>
            <person name="LaButti K."/>
            <person name="Lindquist E.A."/>
            <person name="Lipzen A."/>
            <person name="Lundell T."/>
            <person name="Morin E."/>
            <person name="Murat C."/>
            <person name="Sun H."/>
            <person name="Tunlid A."/>
            <person name="Henrissat B."/>
            <person name="Grigoriev I.V."/>
            <person name="Hibbett D.S."/>
            <person name="Martin F."/>
            <person name="Nordberg H.P."/>
            <person name="Cantor M.N."/>
            <person name="Hua S.X."/>
        </authorList>
    </citation>
    <scope>NUCLEOTIDE SEQUENCE [LARGE SCALE GENOMIC DNA]</scope>
    <source>
        <strain evidence="2 3">UH-Slu-Lm8-n1</strain>
    </source>
</reference>
<accession>A0A0D0ANQ8</accession>
<dbReference type="Proteomes" id="UP000054485">
    <property type="component" value="Unassembled WGS sequence"/>
</dbReference>